<dbReference type="GO" id="GO:0005886">
    <property type="term" value="C:plasma membrane"/>
    <property type="evidence" value="ECO:0007669"/>
    <property type="project" value="TreeGrafter"/>
</dbReference>
<feature type="transmembrane region" description="Helical" evidence="6">
    <location>
        <begin position="208"/>
        <end position="226"/>
    </location>
</feature>
<dbReference type="Pfam" id="PF01545">
    <property type="entry name" value="Cation_efflux"/>
    <property type="match status" value="1"/>
</dbReference>
<keyword evidence="2 6" id="KW-0812">Transmembrane</keyword>
<dbReference type="RefSeq" id="WP_068881631.1">
    <property type="nucleotide sequence ID" value="NZ_LNTU01000012.1"/>
</dbReference>
<dbReference type="STRING" id="1494590.ATN84_08680"/>
<proteinExistence type="predicted"/>
<feature type="transmembrane region" description="Helical" evidence="6">
    <location>
        <begin position="88"/>
        <end position="106"/>
    </location>
</feature>
<keyword evidence="3" id="KW-0813">Transport</keyword>
<gene>
    <name evidence="8" type="ORF">ATN84_08680</name>
</gene>
<dbReference type="SUPFAM" id="SSF161111">
    <property type="entry name" value="Cation efflux protein transmembrane domain-like"/>
    <property type="match status" value="1"/>
</dbReference>
<evidence type="ECO:0000256" key="3">
    <source>
        <dbReference type="ARBA" id="ARBA00022906"/>
    </source>
</evidence>
<dbReference type="EMBL" id="LNTU01000012">
    <property type="protein sequence ID" value="KXF77445.1"/>
    <property type="molecule type" value="Genomic_DNA"/>
</dbReference>
<comment type="subcellular location">
    <subcellularLocation>
        <location evidence="1">Membrane</location>
        <topology evidence="1">Multi-pass membrane protein</topology>
    </subcellularLocation>
</comment>
<comment type="caution">
    <text evidence="8">The sequence shown here is derived from an EMBL/GenBank/DDBJ whole genome shotgun (WGS) entry which is preliminary data.</text>
</comment>
<keyword evidence="3" id="KW-0406">Ion transport</keyword>
<feature type="domain" description="Cation efflux protein transmembrane" evidence="7">
    <location>
        <begin position="55"/>
        <end position="229"/>
    </location>
</feature>
<evidence type="ECO:0000256" key="4">
    <source>
        <dbReference type="ARBA" id="ARBA00022989"/>
    </source>
</evidence>
<evidence type="ECO:0000313" key="9">
    <source>
        <dbReference type="Proteomes" id="UP000070107"/>
    </source>
</evidence>
<feature type="transmembrane region" description="Helical" evidence="6">
    <location>
        <begin position="185"/>
        <end position="202"/>
    </location>
</feature>
<protein>
    <submittedName>
        <fullName evidence="8">Cation transporter</fullName>
    </submittedName>
</protein>
<feature type="transmembrane region" description="Helical" evidence="6">
    <location>
        <begin position="113"/>
        <end position="133"/>
    </location>
</feature>
<evidence type="ECO:0000256" key="2">
    <source>
        <dbReference type="ARBA" id="ARBA00022692"/>
    </source>
</evidence>
<dbReference type="InterPro" id="IPR058533">
    <property type="entry name" value="Cation_efflux_TM"/>
</dbReference>
<organism evidence="8 9">
    <name type="scientific">Paramesorhizobium deserti</name>
    <dbReference type="NCBI Taxonomy" id="1494590"/>
    <lineage>
        <taxon>Bacteria</taxon>
        <taxon>Pseudomonadati</taxon>
        <taxon>Pseudomonadota</taxon>
        <taxon>Alphaproteobacteria</taxon>
        <taxon>Hyphomicrobiales</taxon>
        <taxon>Phyllobacteriaceae</taxon>
        <taxon>Paramesorhizobium</taxon>
    </lineage>
</organism>
<feature type="transmembrane region" description="Helical" evidence="6">
    <location>
        <begin position="54"/>
        <end position="76"/>
    </location>
</feature>
<dbReference type="Proteomes" id="UP000070107">
    <property type="component" value="Unassembled WGS sequence"/>
</dbReference>
<keyword evidence="4 6" id="KW-1133">Transmembrane helix</keyword>
<evidence type="ECO:0000256" key="6">
    <source>
        <dbReference type="SAM" id="Phobius"/>
    </source>
</evidence>
<dbReference type="InterPro" id="IPR050681">
    <property type="entry name" value="CDF/SLC30A"/>
</dbReference>
<keyword evidence="3" id="KW-0862">Zinc</keyword>
<keyword evidence="5 6" id="KW-0472">Membrane</keyword>
<evidence type="ECO:0000256" key="5">
    <source>
        <dbReference type="ARBA" id="ARBA00023136"/>
    </source>
</evidence>
<keyword evidence="3" id="KW-0864">Zinc transport</keyword>
<name>A0A135HW62_9HYPH</name>
<dbReference type="AlphaFoldDB" id="A0A135HW62"/>
<dbReference type="GO" id="GO:0005385">
    <property type="term" value="F:zinc ion transmembrane transporter activity"/>
    <property type="evidence" value="ECO:0007669"/>
    <property type="project" value="TreeGrafter"/>
</dbReference>
<dbReference type="Gene3D" id="1.20.1510.10">
    <property type="entry name" value="Cation efflux protein transmembrane domain"/>
    <property type="match status" value="1"/>
</dbReference>
<evidence type="ECO:0000313" key="8">
    <source>
        <dbReference type="EMBL" id="KXF77445.1"/>
    </source>
</evidence>
<dbReference type="InterPro" id="IPR027469">
    <property type="entry name" value="Cation_efflux_TMD_sf"/>
</dbReference>
<feature type="transmembrane region" description="Helical" evidence="6">
    <location>
        <begin position="145"/>
        <end position="164"/>
    </location>
</feature>
<dbReference type="PANTHER" id="PTHR11562:SF17">
    <property type="entry name" value="RE54080P-RELATED"/>
    <property type="match status" value="1"/>
</dbReference>
<keyword evidence="9" id="KW-1185">Reference proteome</keyword>
<evidence type="ECO:0000256" key="1">
    <source>
        <dbReference type="ARBA" id="ARBA00004141"/>
    </source>
</evidence>
<reference evidence="8 9" key="1">
    <citation type="submission" date="2015-11" db="EMBL/GenBank/DDBJ databases">
        <title>Draft genome sequence of Paramesorhizobium deserti A-3-E, a strain highly resistant to diverse beta-lactam antibiotics.</title>
        <authorList>
            <person name="Lv R."/>
            <person name="Yang X."/>
            <person name="Fang N."/>
            <person name="Guo J."/>
            <person name="Luo X."/>
            <person name="Peng F."/>
            <person name="Yang R."/>
            <person name="Cui Y."/>
            <person name="Fang C."/>
            <person name="Song Y."/>
        </authorList>
    </citation>
    <scope>NUCLEOTIDE SEQUENCE [LARGE SCALE GENOMIC DNA]</scope>
    <source>
        <strain evidence="8 9">A-3-E</strain>
    </source>
</reference>
<evidence type="ECO:0000259" key="7">
    <source>
        <dbReference type="Pfam" id="PF01545"/>
    </source>
</evidence>
<accession>A0A135HW62</accession>
<dbReference type="OrthoDB" id="9799649at2"/>
<dbReference type="PANTHER" id="PTHR11562">
    <property type="entry name" value="CATION EFFLUX PROTEIN/ ZINC TRANSPORTER"/>
    <property type="match status" value="1"/>
</dbReference>
<sequence>MNDQCCDHKKDRICAPPALVLPGKKAAAHHHAGDACCSGGVPVFDGMDMRYKRILWTVIAINGAMFLTEMVAGQLAGSQALKADALDFLADTITYGLSLAVIGASLRTRATAALFKGLSLSLMALWVFGSTVYHTLVLGLPSAEVMGVIGFMALAANLGSVLLLRPYKDGDANVRSVWLCSRNDAIGNVVVMAAALGVWGTKTAWPDLAVAALMAGIFLTSSIQILRQAWSEYREEQRVHPAAAE</sequence>